<proteinExistence type="predicted"/>
<protein>
    <submittedName>
        <fullName evidence="2">Uncharacterized protein</fullName>
    </submittedName>
</protein>
<evidence type="ECO:0000313" key="2">
    <source>
        <dbReference type="WBParaSite" id="ES5_v2.g14916.t1"/>
    </source>
</evidence>
<dbReference type="Proteomes" id="UP000887579">
    <property type="component" value="Unplaced"/>
</dbReference>
<organism evidence="1 2">
    <name type="scientific">Panagrolaimus sp. ES5</name>
    <dbReference type="NCBI Taxonomy" id="591445"/>
    <lineage>
        <taxon>Eukaryota</taxon>
        <taxon>Metazoa</taxon>
        <taxon>Ecdysozoa</taxon>
        <taxon>Nematoda</taxon>
        <taxon>Chromadorea</taxon>
        <taxon>Rhabditida</taxon>
        <taxon>Tylenchina</taxon>
        <taxon>Panagrolaimomorpha</taxon>
        <taxon>Panagrolaimoidea</taxon>
        <taxon>Panagrolaimidae</taxon>
        <taxon>Panagrolaimus</taxon>
    </lineage>
</organism>
<reference evidence="2" key="1">
    <citation type="submission" date="2022-11" db="UniProtKB">
        <authorList>
            <consortium name="WormBaseParasite"/>
        </authorList>
    </citation>
    <scope>IDENTIFICATION</scope>
</reference>
<name>A0AC34FCP7_9BILA</name>
<sequence>MDSSDSDTSSNSETTISTSSASSSTTLYGKVRTTSEMIIDKSIKARFHASYRHQEFSLPDSIMHYMAMNPKNAKVYQKLIQSCKYFFVKNPILVISSLQYDSKRWAGDWKYINLNNISSKLWITGYVDFNPRNAEDKSVTSNISQIYQCDATMLNITNLNIYYDELIIFDSNVDCLDLRYVTVKYENSTNVQFEKIIQLFPKLIFLD</sequence>
<evidence type="ECO:0000313" key="1">
    <source>
        <dbReference type="Proteomes" id="UP000887579"/>
    </source>
</evidence>
<dbReference type="WBParaSite" id="ES5_v2.g14916.t1">
    <property type="protein sequence ID" value="ES5_v2.g14916.t1"/>
    <property type="gene ID" value="ES5_v2.g14916"/>
</dbReference>
<accession>A0AC34FCP7</accession>